<reference evidence="4" key="1">
    <citation type="submission" date="2016-06" db="UniProtKB">
        <authorList>
            <consortium name="WormBaseParasite"/>
        </authorList>
    </citation>
    <scope>IDENTIFICATION</scope>
</reference>
<reference evidence="2 3" key="2">
    <citation type="submission" date="2018-11" db="EMBL/GenBank/DDBJ databases">
        <authorList>
            <consortium name="Pathogen Informatics"/>
        </authorList>
    </citation>
    <scope>NUCLEOTIDE SEQUENCE [LARGE SCALE GENOMIC DNA]</scope>
    <source>
        <strain evidence="2 3">Egypt</strain>
    </source>
</reference>
<evidence type="ECO:0000313" key="2">
    <source>
        <dbReference type="EMBL" id="VDP66609.1"/>
    </source>
</evidence>
<keyword evidence="3" id="KW-1185">Reference proteome</keyword>
<evidence type="ECO:0000313" key="4">
    <source>
        <dbReference type="WBParaSite" id="ECPE_0000248601-mRNA-1"/>
    </source>
</evidence>
<dbReference type="PROSITE" id="PS50878">
    <property type="entry name" value="RT_POL"/>
    <property type="match status" value="1"/>
</dbReference>
<dbReference type="PANTHER" id="PTHR33332">
    <property type="entry name" value="REVERSE TRANSCRIPTASE DOMAIN-CONTAINING PROTEIN"/>
    <property type="match status" value="1"/>
</dbReference>
<dbReference type="Proteomes" id="UP000272942">
    <property type="component" value="Unassembled WGS sequence"/>
</dbReference>
<dbReference type="AlphaFoldDB" id="A0A183A6A1"/>
<dbReference type="InterPro" id="IPR000477">
    <property type="entry name" value="RT_dom"/>
</dbReference>
<evidence type="ECO:0000259" key="1">
    <source>
        <dbReference type="PROSITE" id="PS50878"/>
    </source>
</evidence>
<feature type="domain" description="Reverse transcriptase" evidence="1">
    <location>
        <begin position="1"/>
        <end position="199"/>
    </location>
</feature>
<dbReference type="SUPFAM" id="SSF56672">
    <property type="entry name" value="DNA/RNA polymerases"/>
    <property type="match status" value="1"/>
</dbReference>
<dbReference type="OrthoDB" id="10062389at2759"/>
<sequence>MERVLAKRLREYFPNNLLCPEQRSYVSNLLLIGEQWASAKTAGHEIDVIFTDFSKAFDKLPHGRLLEKLMAHGVADLLLPWIEDFLVRRAFTVRVAQTESRRYPVTGGVPQDSVLGPVLFLLFVNDLPSQVNSYCLLYADDVKLWRVIRTPEDHHALQEDLDKSHYWADVWELLVNSSKCAHVRLERETPVIPYLMETVPLRSTAADRDLRVITSSMKTKMNTVRACPAARSMLGAIRRSFDGLSFTAFKQLFAPGLNTTASHPYAFTTFVFISIKVYASFVKWNSAYFNNRLFPTHPL</sequence>
<organism evidence="4">
    <name type="scientific">Echinostoma caproni</name>
    <dbReference type="NCBI Taxonomy" id="27848"/>
    <lineage>
        <taxon>Eukaryota</taxon>
        <taxon>Metazoa</taxon>
        <taxon>Spiralia</taxon>
        <taxon>Lophotrochozoa</taxon>
        <taxon>Platyhelminthes</taxon>
        <taxon>Trematoda</taxon>
        <taxon>Digenea</taxon>
        <taxon>Plagiorchiida</taxon>
        <taxon>Echinostomata</taxon>
        <taxon>Echinostomatoidea</taxon>
        <taxon>Echinostomatidae</taxon>
        <taxon>Echinostoma</taxon>
    </lineage>
</organism>
<dbReference type="InterPro" id="IPR043502">
    <property type="entry name" value="DNA/RNA_pol_sf"/>
</dbReference>
<name>A0A183A6A1_9TREM</name>
<accession>A0A183A6A1</accession>
<dbReference type="WBParaSite" id="ECPE_0000248601-mRNA-1">
    <property type="protein sequence ID" value="ECPE_0000248601-mRNA-1"/>
    <property type="gene ID" value="ECPE_0000248601"/>
</dbReference>
<gene>
    <name evidence="2" type="ORF">ECPE_LOCUS2486</name>
</gene>
<dbReference type="Pfam" id="PF00078">
    <property type="entry name" value="RVT_1"/>
    <property type="match status" value="1"/>
</dbReference>
<dbReference type="EMBL" id="UZAN01039643">
    <property type="protein sequence ID" value="VDP66609.1"/>
    <property type="molecule type" value="Genomic_DNA"/>
</dbReference>
<proteinExistence type="predicted"/>
<protein>
    <submittedName>
        <fullName evidence="4">Reverse transcriptase domain-containing protein</fullName>
    </submittedName>
</protein>
<evidence type="ECO:0000313" key="3">
    <source>
        <dbReference type="Proteomes" id="UP000272942"/>
    </source>
</evidence>